<dbReference type="Proteomes" id="UP000278807">
    <property type="component" value="Unassembled WGS sequence"/>
</dbReference>
<keyword evidence="6" id="KW-0812">Transmembrane</keyword>
<dbReference type="PANTHER" id="PTHR10160:SF19">
    <property type="entry name" value="PROTON-TRANSLOCATING NAD(P)(+) TRANSHYDROGENASE"/>
    <property type="match status" value="1"/>
</dbReference>
<evidence type="ECO:0000256" key="3">
    <source>
        <dbReference type="ARBA" id="ARBA00022967"/>
    </source>
</evidence>
<dbReference type="GO" id="GO:0050661">
    <property type="term" value="F:NADP binding"/>
    <property type="evidence" value="ECO:0007669"/>
    <property type="project" value="TreeGrafter"/>
</dbReference>
<organism evidence="10">
    <name type="scientific">Rodentolepis nana</name>
    <name type="common">Dwarf tapeworm</name>
    <name type="synonym">Hymenolepis nana</name>
    <dbReference type="NCBI Taxonomy" id="102285"/>
    <lineage>
        <taxon>Eukaryota</taxon>
        <taxon>Metazoa</taxon>
        <taxon>Spiralia</taxon>
        <taxon>Lophotrochozoa</taxon>
        <taxon>Platyhelminthes</taxon>
        <taxon>Cestoda</taxon>
        <taxon>Eucestoda</taxon>
        <taxon>Cyclophyllidea</taxon>
        <taxon>Hymenolepididae</taxon>
        <taxon>Rodentolepis</taxon>
    </lineage>
</organism>
<dbReference type="AlphaFoldDB" id="A0A0R3THY2"/>
<keyword evidence="6" id="KW-0472">Membrane</keyword>
<reference evidence="8 9" key="2">
    <citation type="submission" date="2018-11" db="EMBL/GenBank/DDBJ databases">
        <authorList>
            <consortium name="Pathogen Informatics"/>
        </authorList>
    </citation>
    <scope>NUCLEOTIDE SEQUENCE [LARGE SCALE GENOMIC DNA]</scope>
</reference>
<evidence type="ECO:0000256" key="1">
    <source>
        <dbReference type="ARBA" id="ARBA00012943"/>
    </source>
</evidence>
<evidence type="ECO:0000256" key="6">
    <source>
        <dbReference type="SAM" id="Phobius"/>
    </source>
</evidence>
<reference evidence="10" key="1">
    <citation type="submission" date="2017-02" db="UniProtKB">
        <authorList>
            <consortium name="WormBaseParasite"/>
        </authorList>
    </citation>
    <scope>IDENTIFICATION</scope>
</reference>
<dbReference type="WBParaSite" id="HNAJ_0000667301-mRNA-1">
    <property type="protein sequence ID" value="HNAJ_0000667301-mRNA-1"/>
    <property type="gene ID" value="HNAJ_0000667301"/>
</dbReference>
<evidence type="ECO:0000256" key="5">
    <source>
        <dbReference type="ARBA" id="ARBA00048202"/>
    </source>
</evidence>
<feature type="domain" description="NADP transhydrogenase beta-like" evidence="7">
    <location>
        <begin position="8"/>
        <end position="210"/>
    </location>
</feature>
<gene>
    <name evidence="8" type="ORF">HNAJ_LOCUS6669</name>
</gene>
<keyword evidence="3" id="KW-1278">Translocase</keyword>
<sequence>MDLSDVNNAAYLASSLCCIAAITALASQKTSRLGNVLGLTGVSSGLAITLGMLQPNPDLLTQMLGCLLIGGSVGGIAASKIEVTNLPQMVALFHSLVGIAAVLTCISNYIIEAPILFSNADLCGAGNLMKTVAYLGTWIGGILNSKPLILPMRHALNASLVGISTAGLAAFLATEGSLDNPMLPLSLLIGGAALAGSVSGVTLTTAIGGWFISTISLITSSVHH</sequence>
<keyword evidence="9" id="KW-1185">Reference proteome</keyword>
<protein>
    <recommendedName>
        <fullName evidence="1">proton-translocating NAD(P)(+) transhydrogenase</fullName>
        <ecNumber evidence="1">7.1.1.1</ecNumber>
    </recommendedName>
</protein>
<feature type="transmembrane region" description="Helical" evidence="6">
    <location>
        <begin position="185"/>
        <end position="212"/>
    </location>
</feature>
<evidence type="ECO:0000313" key="9">
    <source>
        <dbReference type="Proteomes" id="UP000278807"/>
    </source>
</evidence>
<proteinExistence type="predicted"/>
<evidence type="ECO:0000313" key="10">
    <source>
        <dbReference type="WBParaSite" id="HNAJ_0000667301-mRNA-1"/>
    </source>
</evidence>
<dbReference type="InterPro" id="IPR034300">
    <property type="entry name" value="PNTB-like"/>
</dbReference>
<feature type="transmembrane region" description="Helical" evidence="6">
    <location>
        <begin position="33"/>
        <end position="53"/>
    </location>
</feature>
<comment type="catalytic activity">
    <reaction evidence="5">
        <text>NAD(+) + NADPH + H(+)(in) = NADH + NADP(+) + H(+)(out)</text>
        <dbReference type="Rhea" id="RHEA:47992"/>
        <dbReference type="ChEBI" id="CHEBI:15378"/>
        <dbReference type="ChEBI" id="CHEBI:57540"/>
        <dbReference type="ChEBI" id="CHEBI:57783"/>
        <dbReference type="ChEBI" id="CHEBI:57945"/>
        <dbReference type="ChEBI" id="CHEBI:58349"/>
        <dbReference type="EC" id="7.1.1.1"/>
    </reaction>
</comment>
<feature type="transmembrane region" description="Helical" evidence="6">
    <location>
        <begin position="90"/>
        <end position="111"/>
    </location>
</feature>
<keyword evidence="6" id="KW-1133">Transmembrane helix</keyword>
<dbReference type="EC" id="7.1.1.1" evidence="1"/>
<feature type="transmembrane region" description="Helical" evidence="6">
    <location>
        <begin position="6"/>
        <end position="26"/>
    </location>
</feature>
<dbReference type="Pfam" id="PF02233">
    <property type="entry name" value="PNTB"/>
    <property type="match status" value="1"/>
</dbReference>
<evidence type="ECO:0000259" key="7">
    <source>
        <dbReference type="Pfam" id="PF02233"/>
    </source>
</evidence>
<dbReference type="GO" id="GO:0008750">
    <property type="term" value="F:proton-translocating NAD(P)+ transhydrogenase activity"/>
    <property type="evidence" value="ECO:0007669"/>
    <property type="project" value="UniProtKB-EC"/>
</dbReference>
<dbReference type="GO" id="GO:0006740">
    <property type="term" value="P:NADPH regeneration"/>
    <property type="evidence" value="ECO:0007669"/>
    <property type="project" value="TreeGrafter"/>
</dbReference>
<dbReference type="PANTHER" id="PTHR10160">
    <property type="entry name" value="NAD(P) TRANSHYDROGENASE"/>
    <property type="match status" value="1"/>
</dbReference>
<evidence type="ECO:0000313" key="8">
    <source>
        <dbReference type="EMBL" id="VDO02529.1"/>
    </source>
</evidence>
<feature type="transmembrane region" description="Helical" evidence="6">
    <location>
        <begin position="131"/>
        <end position="149"/>
    </location>
</feature>
<dbReference type="STRING" id="102285.A0A0R3THY2"/>
<dbReference type="OrthoDB" id="37244at2759"/>
<keyword evidence="4" id="KW-0520">NAD</keyword>
<dbReference type="GO" id="GO:0005886">
    <property type="term" value="C:plasma membrane"/>
    <property type="evidence" value="ECO:0007669"/>
    <property type="project" value="TreeGrafter"/>
</dbReference>
<name>A0A0R3THY2_RODNA</name>
<accession>A0A0R3THY2</accession>
<feature type="transmembrane region" description="Helical" evidence="6">
    <location>
        <begin position="156"/>
        <end position="173"/>
    </location>
</feature>
<dbReference type="EMBL" id="UZAE01007871">
    <property type="protein sequence ID" value="VDO02529.1"/>
    <property type="molecule type" value="Genomic_DNA"/>
</dbReference>
<evidence type="ECO:0000256" key="4">
    <source>
        <dbReference type="ARBA" id="ARBA00023027"/>
    </source>
</evidence>
<keyword evidence="2" id="KW-0521">NADP</keyword>
<feature type="transmembrane region" description="Helical" evidence="6">
    <location>
        <begin position="59"/>
        <end position="78"/>
    </location>
</feature>
<evidence type="ECO:0000256" key="2">
    <source>
        <dbReference type="ARBA" id="ARBA00022857"/>
    </source>
</evidence>